<name>A0ABY6AU22_9BURK</name>
<organism evidence="2 3">
    <name type="scientific">Roseateles amylovorans</name>
    <dbReference type="NCBI Taxonomy" id="2978473"/>
    <lineage>
        <taxon>Bacteria</taxon>
        <taxon>Pseudomonadati</taxon>
        <taxon>Pseudomonadota</taxon>
        <taxon>Betaproteobacteria</taxon>
        <taxon>Burkholderiales</taxon>
        <taxon>Sphaerotilaceae</taxon>
        <taxon>Roseateles</taxon>
    </lineage>
</organism>
<evidence type="ECO:0000313" key="3">
    <source>
        <dbReference type="Proteomes" id="UP001064933"/>
    </source>
</evidence>
<keyword evidence="3" id="KW-1185">Reference proteome</keyword>
<accession>A0ABY6AU22</accession>
<feature type="region of interest" description="Disordered" evidence="1">
    <location>
        <begin position="39"/>
        <end position="65"/>
    </location>
</feature>
<evidence type="ECO:0000313" key="2">
    <source>
        <dbReference type="EMBL" id="UXH76172.1"/>
    </source>
</evidence>
<gene>
    <name evidence="2" type="ORF">N4261_13925</name>
</gene>
<proteinExistence type="predicted"/>
<dbReference type="RefSeq" id="WP_261755904.1">
    <property type="nucleotide sequence ID" value="NZ_CP104562.2"/>
</dbReference>
<dbReference type="EMBL" id="CP104562">
    <property type="protein sequence ID" value="UXH76172.1"/>
    <property type="molecule type" value="Genomic_DNA"/>
</dbReference>
<reference evidence="2" key="1">
    <citation type="submission" date="2022-10" db="EMBL/GenBank/DDBJ databases">
        <title>Characterization and whole genome sequencing of a new Roseateles species, isolated from fresh water.</title>
        <authorList>
            <person name="Guliayeva D.Y."/>
            <person name="Akhremchuk A.E."/>
            <person name="Sikolenko M.A."/>
            <person name="Valentovich L.N."/>
            <person name="Sidarenka A.V."/>
        </authorList>
    </citation>
    <scope>NUCLEOTIDE SEQUENCE</scope>
    <source>
        <strain evidence="2">BIM B-1768</strain>
    </source>
</reference>
<evidence type="ECO:0000256" key="1">
    <source>
        <dbReference type="SAM" id="MobiDB-lite"/>
    </source>
</evidence>
<dbReference type="Proteomes" id="UP001064933">
    <property type="component" value="Chromosome"/>
</dbReference>
<sequence length="65" mass="6447">MKNHRLKIASNAQFTAAQAGGPSASAKLTELKLADAARWRAAQSSGSAGGAKRRKPVASAAGGAA</sequence>
<protein>
    <submittedName>
        <fullName evidence="2">Uncharacterized protein</fullName>
    </submittedName>
</protein>